<dbReference type="SUPFAM" id="SSF53098">
    <property type="entry name" value="Ribonuclease H-like"/>
    <property type="match status" value="1"/>
</dbReference>
<feature type="compositionally biased region" description="Basic and acidic residues" evidence="1">
    <location>
        <begin position="182"/>
        <end position="198"/>
    </location>
</feature>
<evidence type="ECO:0000313" key="3">
    <source>
        <dbReference type="EMBL" id="KAJ3489883.1"/>
    </source>
</evidence>
<dbReference type="Pfam" id="PF00075">
    <property type="entry name" value="RNase_H"/>
    <property type="match status" value="1"/>
</dbReference>
<sequence>MKYYPHFHRSPLHELFHTFPELKGLETIDRTPRSQTRHPAITTRIAPTREEAIREVEEYEKNSVCIYTDGSGYKGGIGAAAWAEGRNGEELWRWHHLGSGRDHTVFEGEVDGMILGLDLLASIPRVTKATILLDNQAAIQATENQPAKPGQFLIDLFHTAFERLLAKRRTLKLHIAWVPGHEGVKGNEKGDGGAKKAAEGTSSPIPSYLKRLNNLPRSAAAARATQKGQIRKEWVSRWNKSKQGKRIRKYDNSPPSDKPSKLYKDLPKRSCSLITQLRSGHVGLNQYLSRFRIVDDPKCPACNVPETVDHYLFSCRRYLEERHTLRKSLGRNPLTRRTLLRAGGKRKELLEYVNSSRRFPLWSDHG</sequence>
<dbReference type="Gene3D" id="3.30.420.10">
    <property type="entry name" value="Ribonuclease H-like superfamily/Ribonuclease H"/>
    <property type="match status" value="1"/>
</dbReference>
<dbReference type="InterPro" id="IPR002156">
    <property type="entry name" value="RNaseH_domain"/>
</dbReference>
<dbReference type="InterPro" id="IPR012337">
    <property type="entry name" value="RNaseH-like_sf"/>
</dbReference>
<dbReference type="GO" id="GO:0003676">
    <property type="term" value="F:nucleic acid binding"/>
    <property type="evidence" value="ECO:0007669"/>
    <property type="project" value="InterPro"/>
</dbReference>
<feature type="region of interest" description="Disordered" evidence="1">
    <location>
        <begin position="238"/>
        <end position="262"/>
    </location>
</feature>
<dbReference type="AlphaFoldDB" id="A0AAD5VBY0"/>
<evidence type="ECO:0000259" key="2">
    <source>
        <dbReference type="PROSITE" id="PS50879"/>
    </source>
</evidence>
<evidence type="ECO:0000256" key="1">
    <source>
        <dbReference type="SAM" id="MobiDB-lite"/>
    </source>
</evidence>
<accession>A0AAD5VBY0</accession>
<organism evidence="3 4">
    <name type="scientific">Meripilus lineatus</name>
    <dbReference type="NCBI Taxonomy" id="2056292"/>
    <lineage>
        <taxon>Eukaryota</taxon>
        <taxon>Fungi</taxon>
        <taxon>Dikarya</taxon>
        <taxon>Basidiomycota</taxon>
        <taxon>Agaricomycotina</taxon>
        <taxon>Agaricomycetes</taxon>
        <taxon>Polyporales</taxon>
        <taxon>Meripilaceae</taxon>
        <taxon>Meripilus</taxon>
    </lineage>
</organism>
<dbReference type="GO" id="GO:0004523">
    <property type="term" value="F:RNA-DNA hybrid ribonuclease activity"/>
    <property type="evidence" value="ECO:0007669"/>
    <property type="project" value="InterPro"/>
</dbReference>
<dbReference type="PROSITE" id="PS50879">
    <property type="entry name" value="RNASE_H_1"/>
    <property type="match status" value="1"/>
</dbReference>
<keyword evidence="4" id="KW-1185">Reference proteome</keyword>
<gene>
    <name evidence="3" type="ORF">NLI96_g1810</name>
</gene>
<comment type="caution">
    <text evidence="3">The sequence shown here is derived from an EMBL/GenBank/DDBJ whole genome shotgun (WGS) entry which is preliminary data.</text>
</comment>
<evidence type="ECO:0000313" key="4">
    <source>
        <dbReference type="Proteomes" id="UP001212997"/>
    </source>
</evidence>
<name>A0AAD5VBY0_9APHY</name>
<feature type="region of interest" description="Disordered" evidence="1">
    <location>
        <begin position="182"/>
        <end position="207"/>
    </location>
</feature>
<feature type="domain" description="RNase H type-1" evidence="2">
    <location>
        <begin position="60"/>
        <end position="199"/>
    </location>
</feature>
<dbReference type="CDD" id="cd09276">
    <property type="entry name" value="Rnase_HI_RT_non_LTR"/>
    <property type="match status" value="1"/>
</dbReference>
<reference evidence="3" key="1">
    <citation type="submission" date="2022-07" db="EMBL/GenBank/DDBJ databases">
        <title>Genome Sequence of Physisporinus lineatus.</title>
        <authorList>
            <person name="Buettner E."/>
        </authorList>
    </citation>
    <scope>NUCLEOTIDE SEQUENCE</scope>
    <source>
        <strain evidence="3">VT162</strain>
    </source>
</reference>
<protein>
    <recommendedName>
        <fullName evidence="2">RNase H type-1 domain-containing protein</fullName>
    </recommendedName>
</protein>
<dbReference type="InterPro" id="IPR036397">
    <property type="entry name" value="RNaseH_sf"/>
</dbReference>
<proteinExistence type="predicted"/>
<feature type="compositionally biased region" description="Basic residues" evidence="1">
    <location>
        <begin position="239"/>
        <end position="248"/>
    </location>
</feature>
<dbReference type="EMBL" id="JANAWD010000037">
    <property type="protein sequence ID" value="KAJ3489883.1"/>
    <property type="molecule type" value="Genomic_DNA"/>
</dbReference>
<dbReference type="Proteomes" id="UP001212997">
    <property type="component" value="Unassembled WGS sequence"/>
</dbReference>